<gene>
    <name evidence="3" type="ORF">UR68_C0037G0003</name>
</gene>
<evidence type="ECO:0000313" key="3">
    <source>
        <dbReference type="EMBL" id="KKP71147.1"/>
    </source>
</evidence>
<keyword evidence="1" id="KW-0812">Transmembrane</keyword>
<feature type="domain" description="LytR/CpsA/Psr regulator C-terminal" evidence="2">
    <location>
        <begin position="387"/>
        <end position="477"/>
    </location>
</feature>
<dbReference type="Pfam" id="PF13399">
    <property type="entry name" value="LytR_C"/>
    <property type="match status" value="1"/>
</dbReference>
<evidence type="ECO:0000313" key="4">
    <source>
        <dbReference type="Proteomes" id="UP000034457"/>
    </source>
</evidence>
<proteinExistence type="predicted"/>
<feature type="transmembrane region" description="Helical" evidence="1">
    <location>
        <begin position="333"/>
        <end position="351"/>
    </location>
</feature>
<dbReference type="InterPro" id="IPR027381">
    <property type="entry name" value="LytR/CpsA/Psr_C"/>
</dbReference>
<evidence type="ECO:0000259" key="2">
    <source>
        <dbReference type="Pfam" id="PF13399"/>
    </source>
</evidence>
<dbReference type="Gene3D" id="3.30.1490.300">
    <property type="match status" value="1"/>
</dbReference>
<organism evidence="3 4">
    <name type="scientific">Candidatus Roizmanbacteria bacterium GW2011_GWA2_35_19</name>
    <dbReference type="NCBI Taxonomy" id="1618478"/>
    <lineage>
        <taxon>Bacteria</taxon>
        <taxon>Candidatus Roizmaniibacteriota</taxon>
    </lineage>
</organism>
<dbReference type="Proteomes" id="UP000034457">
    <property type="component" value="Unassembled WGS sequence"/>
</dbReference>
<comment type="caution">
    <text evidence="3">The sequence shown here is derived from an EMBL/GenBank/DDBJ whole genome shotgun (WGS) entry which is preliminary data.</text>
</comment>
<dbReference type="PATRIC" id="fig|1618478.3.peg.1071"/>
<dbReference type="Gene3D" id="3.30.420.40">
    <property type="match status" value="2"/>
</dbReference>
<keyword evidence="1" id="KW-1133">Transmembrane helix</keyword>
<accession>A0A0G0EVF3</accession>
<protein>
    <submittedName>
        <fullName evidence="3">Cell envelope-related transcriptional attenuator</fullName>
    </submittedName>
</protein>
<dbReference type="EMBL" id="LBQC01000037">
    <property type="protein sequence ID" value="KKP71147.1"/>
    <property type="molecule type" value="Genomic_DNA"/>
</dbReference>
<dbReference type="Gene3D" id="3.30.70.2390">
    <property type="match status" value="1"/>
</dbReference>
<dbReference type="STRING" id="1618478.UR68_C0037G0003"/>
<keyword evidence="1" id="KW-0472">Membrane</keyword>
<dbReference type="AlphaFoldDB" id="A0A0G0EVF3"/>
<sequence>MLYLFLDKNSIKLIFLKRTILGQQETSFFEKIYETNFIEDGKVLNVDLLASAMKEVLTSASEKTISDNSVFLVLPQESFYFMRSQVPDDIAPTALNSFIADKARSSFPVSPDDCFTTTFIRNGNSEKTINFFGIAKDTFESFQKAFSLIDLKISALIPETLSYFKLFEKTLRNEKKENILYITLKNDSIYGYLYDSFGLLNDKRIEFTIKDLKDAEAAIKEKVEELSSNGTKLNRIILSGEPSDKIRQDTFTKAVGVWTNPLKRIVPTFYEEYLKQLVVEGKKAFPLLTFDACFGAFIFASENKDFSFFKGGLRIKSTRSFTLPKVSLPKKEIFLFIGSFVLSFLLFVLLSKVKLPNFGNKIAIKNNAPISPTAVIPSPSPSFKKEDLKIKVLNGGGVAGKATEVKEILTKKGYGDIITGNADNFDYVMTEVQIKKSFIQIGATLKTDLKDYLESFKQVELAGTSSADIVFIIGQDFK</sequence>
<evidence type="ECO:0000256" key="1">
    <source>
        <dbReference type="SAM" id="Phobius"/>
    </source>
</evidence>
<name>A0A0G0EVF3_9BACT</name>
<reference evidence="3 4" key="1">
    <citation type="journal article" date="2015" name="Nature">
        <title>rRNA introns, odd ribosomes, and small enigmatic genomes across a large radiation of phyla.</title>
        <authorList>
            <person name="Brown C.T."/>
            <person name="Hug L.A."/>
            <person name="Thomas B.C."/>
            <person name="Sharon I."/>
            <person name="Castelle C.J."/>
            <person name="Singh A."/>
            <person name="Wilkins M.J."/>
            <person name="Williams K.H."/>
            <person name="Banfield J.F."/>
        </authorList>
    </citation>
    <scope>NUCLEOTIDE SEQUENCE [LARGE SCALE GENOMIC DNA]</scope>
</reference>